<gene>
    <name evidence="1" type="ORF">SLOPH_1164</name>
</gene>
<reference evidence="2" key="1">
    <citation type="journal article" date="2013" name="PLoS Genet.">
        <title>The genome of Spraguea lophii and the basis of host-microsporidian interactions.</title>
        <authorList>
            <person name="Campbell S.E."/>
            <person name="Williams T.A."/>
            <person name="Yousuf A."/>
            <person name="Soanes D.M."/>
            <person name="Paszkiewicz K.H."/>
            <person name="Williams B.A.P."/>
        </authorList>
    </citation>
    <scope>NUCLEOTIDE SEQUENCE [LARGE SCALE GENOMIC DNA]</scope>
    <source>
        <strain evidence="2">42_110</strain>
    </source>
</reference>
<dbReference type="Proteomes" id="UP000014978">
    <property type="component" value="Unassembled WGS sequence"/>
</dbReference>
<organism evidence="1 2">
    <name type="scientific">Spraguea lophii (strain 42_110)</name>
    <name type="common">Microsporidian parasite</name>
    <dbReference type="NCBI Taxonomy" id="1358809"/>
    <lineage>
        <taxon>Eukaryota</taxon>
        <taxon>Fungi</taxon>
        <taxon>Fungi incertae sedis</taxon>
        <taxon>Microsporidia</taxon>
        <taxon>Spragueidae</taxon>
        <taxon>Spraguea</taxon>
    </lineage>
</organism>
<sequence length="148" mass="17021">MKLLFIGIPRPAAATVVYDLWFLKHIQVCTNWFRYSYTLIPSYRIFQNVMILRIVHVAAPQFFRDSNLFLDIILIEPQINTGIATTPTKHYFNLVETSQDTVNAALSNPHPLINLSLLPFIIIIIILKILLDEGFEPRNLVTTPRSLD</sequence>
<evidence type="ECO:0000313" key="2">
    <source>
        <dbReference type="Proteomes" id="UP000014978"/>
    </source>
</evidence>
<dbReference type="HOGENOM" id="CLU_1759973_0_0_1"/>
<name>S7XR35_SPRLO</name>
<dbReference type="InParanoid" id="S7XR35"/>
<evidence type="ECO:0000313" key="1">
    <source>
        <dbReference type="EMBL" id="EPR78423.1"/>
    </source>
</evidence>
<comment type="caution">
    <text evidence="1">The sequence shown here is derived from an EMBL/GenBank/DDBJ whole genome shotgun (WGS) entry which is preliminary data.</text>
</comment>
<proteinExistence type="predicted"/>
<dbReference type="EMBL" id="ATCN01000803">
    <property type="protein sequence ID" value="EPR78423.1"/>
    <property type="molecule type" value="Genomic_DNA"/>
</dbReference>
<protein>
    <submittedName>
        <fullName evidence="1">Uncharacterized protein</fullName>
    </submittedName>
</protein>
<dbReference type="VEuPathDB" id="MicrosporidiaDB:SLOPH_1164"/>
<accession>S7XR35</accession>
<dbReference type="AlphaFoldDB" id="S7XR35"/>
<keyword evidence="2" id="KW-1185">Reference proteome</keyword>